<dbReference type="RefSeq" id="WP_016468995.1">
    <property type="nucleotide sequence ID" value="NZ_BBQG01000042.1"/>
</dbReference>
<evidence type="ECO:0000313" key="7">
    <source>
        <dbReference type="Proteomes" id="UP000298111"/>
    </source>
</evidence>
<comment type="caution">
    <text evidence="6">The sequence shown here is derived from an EMBL/GenBank/DDBJ whole genome shotgun (WGS) entry which is preliminary data.</text>
</comment>
<feature type="domain" description="HTH lysR-type" evidence="5">
    <location>
        <begin position="2"/>
        <end position="59"/>
    </location>
</feature>
<evidence type="ECO:0000313" key="6">
    <source>
        <dbReference type="EMBL" id="TGG83449.1"/>
    </source>
</evidence>
<dbReference type="AlphaFoldDB" id="A0A8H1LCS3"/>
<dbReference type="SUPFAM" id="SSF53850">
    <property type="entry name" value="Periplasmic binding protein-like II"/>
    <property type="match status" value="1"/>
</dbReference>
<protein>
    <submittedName>
        <fullName evidence="6">LysR family transcriptional regulator</fullName>
    </submittedName>
</protein>
<dbReference type="PROSITE" id="PS50931">
    <property type="entry name" value="HTH_LYSR"/>
    <property type="match status" value="1"/>
</dbReference>
<dbReference type="Gene3D" id="1.10.10.10">
    <property type="entry name" value="Winged helix-like DNA-binding domain superfamily/Winged helix DNA-binding domain"/>
    <property type="match status" value="1"/>
</dbReference>
<dbReference type="InterPro" id="IPR036388">
    <property type="entry name" value="WH-like_DNA-bd_sf"/>
</dbReference>
<dbReference type="GO" id="GO:0032993">
    <property type="term" value="C:protein-DNA complex"/>
    <property type="evidence" value="ECO:0007669"/>
    <property type="project" value="TreeGrafter"/>
</dbReference>
<dbReference type="EMBL" id="RCIY01000055">
    <property type="protein sequence ID" value="TGG83449.1"/>
    <property type="molecule type" value="Genomic_DNA"/>
</dbReference>
<evidence type="ECO:0000256" key="2">
    <source>
        <dbReference type="ARBA" id="ARBA00023015"/>
    </source>
</evidence>
<dbReference type="InterPro" id="IPR000847">
    <property type="entry name" value="LysR_HTH_N"/>
</dbReference>
<dbReference type="Pfam" id="PF00126">
    <property type="entry name" value="HTH_1"/>
    <property type="match status" value="1"/>
</dbReference>
<keyword evidence="4" id="KW-0804">Transcription</keyword>
<gene>
    <name evidence="6" type="ORF">D8771_15645</name>
</gene>
<dbReference type="FunFam" id="1.10.10.10:FF:000001">
    <property type="entry name" value="LysR family transcriptional regulator"/>
    <property type="match status" value="1"/>
</dbReference>
<dbReference type="GO" id="GO:0003700">
    <property type="term" value="F:DNA-binding transcription factor activity"/>
    <property type="evidence" value="ECO:0007669"/>
    <property type="project" value="InterPro"/>
</dbReference>
<evidence type="ECO:0000256" key="4">
    <source>
        <dbReference type="ARBA" id="ARBA00023163"/>
    </source>
</evidence>
<dbReference type="PANTHER" id="PTHR30346:SF29">
    <property type="entry name" value="LYSR SUBSTRATE-BINDING"/>
    <property type="match status" value="1"/>
</dbReference>
<organism evidence="6 7">
    <name type="scientific">Streptomyces albus</name>
    <dbReference type="NCBI Taxonomy" id="1888"/>
    <lineage>
        <taxon>Bacteria</taxon>
        <taxon>Bacillati</taxon>
        <taxon>Actinomycetota</taxon>
        <taxon>Actinomycetes</taxon>
        <taxon>Kitasatosporales</taxon>
        <taxon>Streptomycetaceae</taxon>
        <taxon>Streptomyces</taxon>
    </lineage>
</organism>
<dbReference type="Proteomes" id="UP000298111">
    <property type="component" value="Unassembled WGS sequence"/>
</dbReference>
<sequence length="298" mass="31383">MFSADRLRALHAVAQHGSLARAARVLHITPSGVSQQLAKLERETGHTLLEPHGRGVRLTHAGRVLAGHAARVVAQLTAAETDLADLRDEILGPLRIGGVGSSLRALMPDVLATLTAAHPRLQVTVEDGEAVDMVPRLSGGELDLLLIESWLNRPMPLPEGVRVATLAEEDVSVALATGHPLADRATVDLAELGDTAWAACPAGTEPHEALVQALRSRGVEPRMRYTLTEYATQLAFVARGLTAALVPGMAQTPCPPGVRFVPVDPPLRREVRAAWRAGGDSPSVRACLAALSAHGDGG</sequence>
<keyword evidence="2" id="KW-0805">Transcription regulation</keyword>
<accession>A0A8H1LCS3</accession>
<name>A0A8H1LCS3_9ACTN</name>
<evidence type="ECO:0000256" key="1">
    <source>
        <dbReference type="ARBA" id="ARBA00009437"/>
    </source>
</evidence>
<keyword evidence="3" id="KW-0238">DNA-binding</keyword>
<comment type="similarity">
    <text evidence="1">Belongs to the LysR transcriptional regulatory family.</text>
</comment>
<dbReference type="Gene3D" id="3.40.190.10">
    <property type="entry name" value="Periplasmic binding protein-like II"/>
    <property type="match status" value="2"/>
</dbReference>
<dbReference type="PANTHER" id="PTHR30346">
    <property type="entry name" value="TRANSCRIPTIONAL DUAL REGULATOR HCAR-RELATED"/>
    <property type="match status" value="1"/>
</dbReference>
<dbReference type="GO" id="GO:0003677">
    <property type="term" value="F:DNA binding"/>
    <property type="evidence" value="ECO:0007669"/>
    <property type="project" value="UniProtKB-KW"/>
</dbReference>
<dbReference type="Pfam" id="PF03466">
    <property type="entry name" value="LysR_substrate"/>
    <property type="match status" value="1"/>
</dbReference>
<reference evidence="6 7" key="1">
    <citation type="submission" date="2018-10" db="EMBL/GenBank/DDBJ databases">
        <title>Isolation of pseudouridimycin from Streptomyces albus DSM 40763.</title>
        <authorList>
            <person name="Rosenqvist P."/>
            <person name="Metsae-Ketelae M."/>
            <person name="Virta P."/>
        </authorList>
    </citation>
    <scope>NUCLEOTIDE SEQUENCE [LARGE SCALE GENOMIC DNA]</scope>
    <source>
        <strain evidence="6 7">DSM 40763</strain>
    </source>
</reference>
<evidence type="ECO:0000259" key="5">
    <source>
        <dbReference type="PROSITE" id="PS50931"/>
    </source>
</evidence>
<evidence type="ECO:0000256" key="3">
    <source>
        <dbReference type="ARBA" id="ARBA00023125"/>
    </source>
</evidence>
<dbReference type="SUPFAM" id="SSF46785">
    <property type="entry name" value="Winged helix' DNA-binding domain"/>
    <property type="match status" value="1"/>
</dbReference>
<proteinExistence type="inferred from homology"/>
<dbReference type="InterPro" id="IPR036390">
    <property type="entry name" value="WH_DNA-bd_sf"/>
</dbReference>
<dbReference type="InterPro" id="IPR005119">
    <property type="entry name" value="LysR_subst-bd"/>
</dbReference>
<dbReference type="CDD" id="cd08423">
    <property type="entry name" value="PBP2_LTTR_like_6"/>
    <property type="match status" value="1"/>
</dbReference>
<dbReference type="GeneID" id="75183656"/>